<reference evidence="3 4" key="1">
    <citation type="journal article" name="Sci. Rep.">
        <title>Telomere-to-telomere assembled and centromere annotated genomes of the two main subspecies of the button mushroom Agaricus bisporus reveal especially polymorphic chromosome ends.</title>
        <authorList>
            <person name="Sonnenberg A.S.M."/>
            <person name="Sedaghat-Telgerd N."/>
            <person name="Lavrijssen B."/>
            <person name="Ohm R.A."/>
            <person name="Hendrickx P.M."/>
            <person name="Scholtmeijer K."/>
            <person name="Baars J.J.P."/>
            <person name="van Peer A."/>
        </authorList>
    </citation>
    <scope>NUCLEOTIDE SEQUENCE [LARGE SCALE GENOMIC DNA]</scope>
    <source>
        <strain evidence="3 4">H119_p4</strain>
    </source>
</reference>
<dbReference type="EMBL" id="JABXXO010000014">
    <property type="protein sequence ID" value="KAF7761034.1"/>
    <property type="molecule type" value="Genomic_DNA"/>
</dbReference>
<dbReference type="AlphaFoldDB" id="A0A8H7EWE8"/>
<protein>
    <recommendedName>
        <fullName evidence="2">WSC domain-containing protein</fullName>
    </recommendedName>
</protein>
<sequence>MGLLTPTALALAIAFAPLTLSNAQATHRANHNVFRHRRQSIPTTLPGNWSSLGCYTDNVASGRTLNAAATASGDSMTTESCINFCDSKGYIYAGTEYGVSVQEFMVQTLLLFLFLVWPDPKPGIISNESLSGLTVPCVVRNPGASPYLLFPNLRRGKNVFTNETVPFSLST</sequence>
<name>A0A8H7EWE8_AGABI</name>
<evidence type="ECO:0000256" key="1">
    <source>
        <dbReference type="SAM" id="SignalP"/>
    </source>
</evidence>
<dbReference type="Pfam" id="PF01822">
    <property type="entry name" value="WSC"/>
    <property type="match status" value="1"/>
</dbReference>
<accession>A0A8H7EWE8</accession>
<feature type="signal peptide" evidence="1">
    <location>
        <begin position="1"/>
        <end position="23"/>
    </location>
</feature>
<dbReference type="Proteomes" id="UP000629468">
    <property type="component" value="Unassembled WGS sequence"/>
</dbReference>
<comment type="caution">
    <text evidence="3">The sequence shown here is derived from an EMBL/GenBank/DDBJ whole genome shotgun (WGS) entry which is preliminary data.</text>
</comment>
<feature type="domain" description="WSC" evidence="2">
    <location>
        <begin position="52"/>
        <end position="98"/>
    </location>
</feature>
<dbReference type="InterPro" id="IPR002889">
    <property type="entry name" value="WSC_carb-bd"/>
</dbReference>
<feature type="chain" id="PRO_5034416240" description="WSC domain-containing protein" evidence="1">
    <location>
        <begin position="24"/>
        <end position="171"/>
    </location>
</feature>
<organism evidence="3 4">
    <name type="scientific">Agaricus bisporus var. burnettii</name>
    <dbReference type="NCBI Taxonomy" id="192524"/>
    <lineage>
        <taxon>Eukaryota</taxon>
        <taxon>Fungi</taxon>
        <taxon>Dikarya</taxon>
        <taxon>Basidiomycota</taxon>
        <taxon>Agaricomycotina</taxon>
        <taxon>Agaricomycetes</taxon>
        <taxon>Agaricomycetidae</taxon>
        <taxon>Agaricales</taxon>
        <taxon>Agaricineae</taxon>
        <taxon>Agaricaceae</taxon>
        <taxon>Agaricus</taxon>
    </lineage>
</organism>
<evidence type="ECO:0000259" key="2">
    <source>
        <dbReference type="Pfam" id="PF01822"/>
    </source>
</evidence>
<evidence type="ECO:0000313" key="4">
    <source>
        <dbReference type="Proteomes" id="UP000629468"/>
    </source>
</evidence>
<keyword evidence="1" id="KW-0732">Signal</keyword>
<proteinExistence type="predicted"/>
<gene>
    <name evidence="3" type="ORF">Agabi119p4_10443</name>
</gene>
<evidence type="ECO:0000313" key="3">
    <source>
        <dbReference type="EMBL" id="KAF7761034.1"/>
    </source>
</evidence>